<proteinExistence type="predicted"/>
<comment type="caution">
    <text evidence="2">The sequence shown here is derived from an EMBL/GenBank/DDBJ whole genome shotgun (WGS) entry which is preliminary data.</text>
</comment>
<gene>
    <name evidence="2" type="ORF">CJ301_06580</name>
</gene>
<dbReference type="OrthoDB" id="7347529at2"/>
<sequence>MPNASARPSCGCSKRRPTRPDQTAQTPRDRGQHGEARANILQPQQESSAMTGTTVASVIWHRLDRDGTDRCRLARLDEGWLIVGHARWDEAGETAALDYALRCDAGWRCLSADVTGLHGARPIACRIVRQEEGFAIEGQAPVPGTDLDLGFTPAWMLVPLNRLDLPQARPFEIKTARLRATDGGRLEPLGHSFARVREGMDHAIPALGRDARLRLHESGFLIEDPGLWRGAVTPEG</sequence>
<dbReference type="EMBL" id="NQWH01000007">
    <property type="protein sequence ID" value="PHP28391.1"/>
    <property type="molecule type" value="Genomic_DNA"/>
</dbReference>
<accession>A0A2G1MI12</accession>
<organism evidence="2 3">
    <name type="scientific">Limimaricola cinnabarinus</name>
    <dbReference type="NCBI Taxonomy" id="1125964"/>
    <lineage>
        <taxon>Bacteria</taxon>
        <taxon>Pseudomonadati</taxon>
        <taxon>Pseudomonadota</taxon>
        <taxon>Alphaproteobacteria</taxon>
        <taxon>Rhodobacterales</taxon>
        <taxon>Paracoccaceae</taxon>
        <taxon>Limimaricola</taxon>
    </lineage>
</organism>
<feature type="region of interest" description="Disordered" evidence="1">
    <location>
        <begin position="1"/>
        <end position="35"/>
    </location>
</feature>
<evidence type="ECO:0000256" key="1">
    <source>
        <dbReference type="SAM" id="MobiDB-lite"/>
    </source>
</evidence>
<evidence type="ECO:0000313" key="3">
    <source>
        <dbReference type="Proteomes" id="UP000221860"/>
    </source>
</evidence>
<dbReference type="InterPro" id="IPR009467">
    <property type="entry name" value="Glycolipid-bd_prot_put"/>
</dbReference>
<evidence type="ECO:0008006" key="4">
    <source>
        <dbReference type="Google" id="ProtNLM"/>
    </source>
</evidence>
<reference evidence="2 3" key="1">
    <citation type="submission" date="2017-08" db="EMBL/GenBank/DDBJ databases">
        <title>Draft Genome Sequence of Loktanella cinnabarina Strain XM1, Isolated from Coastal Surface Water.</title>
        <authorList>
            <person name="Ma R."/>
            <person name="Wang J."/>
            <person name="Wang Q."/>
            <person name="Ma Z."/>
            <person name="Li J."/>
            <person name="Chen L."/>
        </authorList>
    </citation>
    <scope>NUCLEOTIDE SEQUENCE [LARGE SCALE GENOMIC DNA]</scope>
    <source>
        <strain evidence="2 3">XM1</strain>
    </source>
</reference>
<evidence type="ECO:0000313" key="2">
    <source>
        <dbReference type="EMBL" id="PHP28391.1"/>
    </source>
</evidence>
<dbReference type="SUPFAM" id="SSF159275">
    <property type="entry name" value="PA1994-like"/>
    <property type="match status" value="1"/>
</dbReference>
<name>A0A2G1MI12_9RHOB</name>
<dbReference type="Pfam" id="PF06475">
    <property type="entry name" value="Glycolipid_bind"/>
    <property type="match status" value="1"/>
</dbReference>
<dbReference type="Proteomes" id="UP000221860">
    <property type="component" value="Unassembled WGS sequence"/>
</dbReference>
<dbReference type="AlphaFoldDB" id="A0A2G1MI12"/>
<keyword evidence="3" id="KW-1185">Reference proteome</keyword>
<protein>
    <recommendedName>
        <fullName evidence="4">Glycolipid-binding domain-containing protein</fullName>
    </recommendedName>
</protein>